<dbReference type="KEGG" id="ssl:SS1G_00414"/>
<name>A0A1D9Q099_SCLS1</name>
<protein>
    <submittedName>
        <fullName evidence="1">Uncharacterized protein</fullName>
    </submittedName>
</protein>
<accession>A0A1D9Q099</accession>
<organism evidence="1 2">
    <name type="scientific">Sclerotinia sclerotiorum (strain ATCC 18683 / 1980 / Ss-1)</name>
    <name type="common">White mold</name>
    <name type="synonym">Whetzelinia sclerotiorum</name>
    <dbReference type="NCBI Taxonomy" id="665079"/>
    <lineage>
        <taxon>Eukaryota</taxon>
        <taxon>Fungi</taxon>
        <taxon>Dikarya</taxon>
        <taxon>Ascomycota</taxon>
        <taxon>Pezizomycotina</taxon>
        <taxon>Leotiomycetes</taxon>
        <taxon>Helotiales</taxon>
        <taxon>Sclerotiniaceae</taxon>
        <taxon>Sclerotinia</taxon>
    </lineage>
</organism>
<evidence type="ECO:0000313" key="1">
    <source>
        <dbReference type="EMBL" id="APA07963.1"/>
    </source>
</evidence>
<evidence type="ECO:0000313" key="2">
    <source>
        <dbReference type="Proteomes" id="UP000177798"/>
    </source>
</evidence>
<dbReference type="Proteomes" id="UP000177798">
    <property type="component" value="Chromosome 3"/>
</dbReference>
<dbReference type="RefSeq" id="XP_001598328.1">
    <property type="nucleotide sequence ID" value="XM_001598278.1"/>
</dbReference>
<reference evidence="2" key="1">
    <citation type="journal article" date="2017" name="Genome Biol. Evol.">
        <title>The complete genome sequence of the phytopathogenic fungus Sclerotinia sclerotiorum reveals insights into the genome architecture of broad host range pathogens.</title>
        <authorList>
            <person name="Derbyshire M."/>
            <person name="Denton-Giles M."/>
            <person name="Hegedus D."/>
            <person name="Seifbarghy S."/>
            <person name="Rollins J."/>
            <person name="van Kan J."/>
            <person name="Seidl M.F."/>
            <person name="Faino L."/>
            <person name="Mbengue M."/>
            <person name="Navaud O."/>
            <person name="Raffaele S."/>
            <person name="Hammond-Kosack K."/>
            <person name="Heard S."/>
            <person name="Oliver R."/>
        </authorList>
    </citation>
    <scope>NUCLEOTIDE SEQUENCE [LARGE SCALE GENOMIC DNA]</scope>
    <source>
        <strain evidence="2">ATCC 18683 / 1980 / Ss-1</strain>
    </source>
</reference>
<dbReference type="EMBL" id="CP017816">
    <property type="protein sequence ID" value="APA07963.1"/>
    <property type="molecule type" value="Genomic_DNA"/>
</dbReference>
<dbReference type="VEuPathDB" id="FungiDB:sscle_03g027330"/>
<proteinExistence type="predicted"/>
<sequence>MSAALLAVLFDGRMSMKLGHFSVYQHYLRIKAIGHFQSATLLLCASQNAMITKLHLNITGMPRRSNCLWLHPFAGLQRLLPRLLRPSSYLSHSKRYPLQNLFLQPSHNNRVSGRSSRISWTDYLAH</sequence>
<dbReference type="AlphaFoldDB" id="A0A1D9Q099"/>
<gene>
    <name evidence="1" type="ORF">sscle_03g027330</name>
</gene>